<dbReference type="Pfam" id="PF25610">
    <property type="entry name" value="HR1_TOCA"/>
    <property type="match status" value="1"/>
</dbReference>
<dbReference type="PROSITE" id="PS50002">
    <property type="entry name" value="SH3"/>
    <property type="match status" value="1"/>
</dbReference>
<dbReference type="PANTHER" id="PTHR15735">
    <property type="entry name" value="FCH AND DOUBLE SH3 DOMAINS PROTEIN"/>
    <property type="match status" value="1"/>
</dbReference>
<dbReference type="EMBL" id="MTYJ01000029">
    <property type="protein sequence ID" value="OQV20549.1"/>
    <property type="molecule type" value="Genomic_DNA"/>
</dbReference>
<dbReference type="SUPFAM" id="SSF50044">
    <property type="entry name" value="SH3-domain"/>
    <property type="match status" value="1"/>
</dbReference>
<dbReference type="Gene3D" id="6.10.140.470">
    <property type="match status" value="1"/>
</dbReference>
<evidence type="ECO:0000256" key="1">
    <source>
        <dbReference type="ARBA" id="ARBA00022443"/>
    </source>
</evidence>
<dbReference type="Gene3D" id="1.20.1270.60">
    <property type="entry name" value="Arfaptin homology (AH) domain/BAR domain"/>
    <property type="match status" value="1"/>
</dbReference>
<evidence type="ECO:0000259" key="7">
    <source>
        <dbReference type="PROSITE" id="PS50002"/>
    </source>
</evidence>
<comment type="caution">
    <text evidence="9">The sequence shown here is derived from an EMBL/GenBank/DDBJ whole genome shotgun (WGS) entry which is preliminary data.</text>
</comment>
<keyword evidence="2 4" id="KW-0175">Coiled coil</keyword>
<evidence type="ECO:0000313" key="10">
    <source>
        <dbReference type="Proteomes" id="UP000192578"/>
    </source>
</evidence>
<evidence type="ECO:0000259" key="8">
    <source>
        <dbReference type="PROSITE" id="PS51741"/>
    </source>
</evidence>
<evidence type="ECO:0000256" key="3">
    <source>
        <dbReference type="PROSITE-ProRule" id="PRU00192"/>
    </source>
</evidence>
<dbReference type="Pfam" id="PF00611">
    <property type="entry name" value="FCH"/>
    <property type="match status" value="1"/>
</dbReference>
<feature type="coiled-coil region" evidence="5">
    <location>
        <begin position="72"/>
        <end position="150"/>
    </location>
</feature>
<dbReference type="InterPro" id="IPR027267">
    <property type="entry name" value="AH/BAR_dom_sf"/>
</dbReference>
<dbReference type="SMART" id="SM00326">
    <property type="entry name" value="SH3"/>
    <property type="match status" value="1"/>
</dbReference>
<dbReference type="Proteomes" id="UP000192578">
    <property type="component" value="Unassembled WGS sequence"/>
</dbReference>
<dbReference type="InterPro" id="IPR036028">
    <property type="entry name" value="SH3-like_dom_sf"/>
</dbReference>
<feature type="domain" description="SH3" evidence="7">
    <location>
        <begin position="497"/>
        <end position="559"/>
    </location>
</feature>
<name>A0A1W0WZC8_HYPEX</name>
<dbReference type="Gene3D" id="2.30.30.40">
    <property type="entry name" value="SH3 Domains"/>
    <property type="match status" value="1"/>
</dbReference>
<dbReference type="InterPro" id="IPR001060">
    <property type="entry name" value="FCH_dom"/>
</dbReference>
<feature type="region of interest" description="Disordered" evidence="6">
    <location>
        <begin position="424"/>
        <end position="477"/>
    </location>
</feature>
<keyword evidence="10" id="KW-1185">Reference proteome</keyword>
<dbReference type="OrthoDB" id="8783038at2759"/>
<dbReference type="InterPro" id="IPR001452">
    <property type="entry name" value="SH3_domain"/>
</dbReference>
<dbReference type="CDD" id="cd11911">
    <property type="entry name" value="SH3_CIP4-like"/>
    <property type="match status" value="1"/>
</dbReference>
<evidence type="ECO:0000256" key="2">
    <source>
        <dbReference type="ARBA" id="ARBA00023054"/>
    </source>
</evidence>
<dbReference type="PANTHER" id="PTHR15735:SF12">
    <property type="entry name" value="CDC42-INTERACTING PROTEIN 4, ISOFORM B"/>
    <property type="match status" value="1"/>
</dbReference>
<dbReference type="Pfam" id="PF00018">
    <property type="entry name" value="SH3_1"/>
    <property type="match status" value="1"/>
</dbReference>
<evidence type="ECO:0000256" key="6">
    <source>
        <dbReference type="SAM" id="MobiDB-lite"/>
    </source>
</evidence>
<organism evidence="9 10">
    <name type="scientific">Hypsibius exemplaris</name>
    <name type="common">Freshwater tardigrade</name>
    <dbReference type="NCBI Taxonomy" id="2072580"/>
    <lineage>
        <taxon>Eukaryota</taxon>
        <taxon>Metazoa</taxon>
        <taxon>Ecdysozoa</taxon>
        <taxon>Tardigrada</taxon>
        <taxon>Eutardigrada</taxon>
        <taxon>Parachela</taxon>
        <taxon>Hypsibioidea</taxon>
        <taxon>Hypsibiidae</taxon>
        <taxon>Hypsibius</taxon>
    </lineage>
</organism>
<keyword evidence="1 3" id="KW-0728">SH3 domain</keyword>
<dbReference type="InterPro" id="IPR031160">
    <property type="entry name" value="F_BAR_dom"/>
</dbReference>
<reference evidence="10" key="1">
    <citation type="submission" date="2017-01" db="EMBL/GenBank/DDBJ databases">
        <title>Comparative genomics of anhydrobiosis in the tardigrade Hypsibius dujardini.</title>
        <authorList>
            <person name="Yoshida Y."/>
            <person name="Koutsovoulos G."/>
            <person name="Laetsch D."/>
            <person name="Stevens L."/>
            <person name="Kumar S."/>
            <person name="Horikawa D."/>
            <person name="Ishino K."/>
            <person name="Komine S."/>
            <person name="Tomita M."/>
            <person name="Blaxter M."/>
            <person name="Arakawa K."/>
        </authorList>
    </citation>
    <scope>NUCLEOTIDE SEQUENCE [LARGE SCALE GENOMIC DNA]</scope>
    <source>
        <strain evidence="10">Z151</strain>
    </source>
</reference>
<evidence type="ECO:0000256" key="5">
    <source>
        <dbReference type="SAM" id="Coils"/>
    </source>
</evidence>
<dbReference type="InterPro" id="IPR057870">
    <property type="entry name" value="HR1_TOCA"/>
</dbReference>
<dbReference type="SMART" id="SM00055">
    <property type="entry name" value="FCH"/>
    <property type="match status" value="1"/>
</dbReference>
<gene>
    <name evidence="9" type="ORF">BV898_05371</name>
</gene>
<dbReference type="SUPFAM" id="SSF103657">
    <property type="entry name" value="BAR/IMD domain-like"/>
    <property type="match status" value="1"/>
</dbReference>
<accession>A0A1W0WZC8</accession>
<feature type="domain" description="F-BAR" evidence="8">
    <location>
        <begin position="2"/>
        <end position="263"/>
    </location>
</feature>
<feature type="compositionally biased region" description="Low complexity" evidence="6">
    <location>
        <begin position="433"/>
        <end position="463"/>
    </location>
</feature>
<protein>
    <submittedName>
        <fullName evidence="9">Formin-binding protein 1-like</fullName>
    </submittedName>
</protein>
<evidence type="ECO:0000313" key="9">
    <source>
        <dbReference type="EMBL" id="OQV20549.1"/>
    </source>
</evidence>
<proteinExistence type="predicted"/>
<sequence length="578" mass="65662">MADWGKDLWDQYDAIAMHTQKGLEFLDRFSAFYKQRCDVEVKYAKDLKNLVKSFQPKKKEDEDGQFTYYRGFVRLTNELNDLAGQHERLAEELQQQIVVKIQGQTKELRDDRKRHLDEANRIQKNLEANLSQLEKSKKLYEKAYRESQKAHDGYLKADANEELSKKAVQDYQLVARRRAEEYEVAKQDYAAKLQEINGFQKNFYGQMIPQIFHRLQDVDHRKTMQVRESVKVAAQIERRIQPIIDKCLEEMVRSAEEVSSEIDAQVVVDRYKSGFDHPPDIAFFNLEDGNSVDCGTINNHYPPARSGSVRTISQQEKKQRKTLIGIFPASKTKEFVKEDFSDLPPQQRKRKIKERMDVLHAQVIQETNTRDALMKMKGVYEANPSMGDPNSVNGQLVENGNTMHKLNEEMHRLRLCLDDTEQNMQAQSQARLSSNASFPGSASSQIGGSVESVSAPSRSPSESNVPPPASNHRHAVSAIPSDDQDLYEPAPGDNGLFIVGTCTAIYEYDGASEGSIPIAAGDELLVLEIDQGDGWTHVRNDITAEEGFVPTAYTSLKDDESTLYRNGNGGHHQHPHKR</sequence>
<evidence type="ECO:0000256" key="4">
    <source>
        <dbReference type="PROSITE-ProRule" id="PRU01077"/>
    </source>
</evidence>
<dbReference type="AlphaFoldDB" id="A0A1W0WZC8"/>
<dbReference type="PROSITE" id="PS51741">
    <property type="entry name" value="F_BAR"/>
    <property type="match status" value="1"/>
</dbReference>
<dbReference type="CDD" id="cd11619">
    <property type="entry name" value="HR1_CIP4-like"/>
    <property type="match status" value="1"/>
</dbReference>